<sequence length="492" mass="56269">MNTKDSNEKLLYYISNLGNNTITIIDGNKKQIIETIPLTFKPFRLQLYKNHDVYIGSNLNYIETISRTNNTLKKVPLKNNGTILIDSITSNLYVSNISEVLVYDLKKESIIHTLKGFGAVDVLKLNSDGSKLFILDVLYKELKVYDTNSLRLLWSISNIGIKPSSLTIDENSKKIYIGNKGGLNVNSGDISVVNMETKTMKSIPLSPYSSITSLTLKNHTLYACNKKLQRIDLIDIRENKPISYIKTTASEPESILLNPMKDELIVVNRNSKSYGSLDIINTKLNKITNSILLDRDKSEPYDICVVHIAERNTKKDGNIYENLKKKSIKKESEIRQTPIIVKRILSSYKETFLMQKIVTDIPKQYTPPFKLEKVVFKKGFIPQNNYKINVKKHASNKYFLKFILKIPYKIKFKDGKGITRTLKNSIEKEKSIELSIPDLQDKKNLEVFVDTHSQITNDAILIKDIYNFSLEVDLNLKIIKDMEVMIPLSALQ</sequence>
<protein>
    <submittedName>
        <fullName evidence="1">PQQ-dependent catabolism-associated beta-propeller protein</fullName>
    </submittedName>
</protein>
<dbReference type="InterPro" id="IPR011044">
    <property type="entry name" value="Quino_amine_DH_bsu"/>
</dbReference>
<gene>
    <name evidence="1" type="ORF">NCTC503_00217</name>
</gene>
<proteinExistence type="predicted"/>
<accession>A0A4U9QVD8</accession>
<dbReference type="PANTHER" id="PTHR47197:SF3">
    <property type="entry name" value="DIHYDRO-HEME D1 DEHYDROGENASE"/>
    <property type="match status" value="1"/>
</dbReference>
<dbReference type="OrthoDB" id="1894969at2"/>
<dbReference type="Gene3D" id="2.130.10.10">
    <property type="entry name" value="YVTN repeat-like/Quinoprotein amine dehydrogenase"/>
    <property type="match status" value="2"/>
</dbReference>
<keyword evidence="2" id="KW-1185">Reference proteome</keyword>
<dbReference type="AlphaFoldDB" id="A0A4U9QVD8"/>
<dbReference type="KEGG" id="hhw:NCTC503_00217"/>
<name>A0A4U9QVD8_HATHI</name>
<dbReference type="RefSeq" id="WP_138209041.1">
    <property type="nucleotide sequence ID" value="NZ_CBCRUQ010000010.1"/>
</dbReference>
<dbReference type="Proteomes" id="UP000308489">
    <property type="component" value="Chromosome 1"/>
</dbReference>
<evidence type="ECO:0000313" key="2">
    <source>
        <dbReference type="Proteomes" id="UP000308489"/>
    </source>
</evidence>
<evidence type="ECO:0000313" key="1">
    <source>
        <dbReference type="EMBL" id="VTQ82626.1"/>
    </source>
</evidence>
<dbReference type="InterPro" id="IPR051200">
    <property type="entry name" value="Host-pathogen_enzymatic-act"/>
</dbReference>
<dbReference type="InterPro" id="IPR015943">
    <property type="entry name" value="WD40/YVTN_repeat-like_dom_sf"/>
</dbReference>
<dbReference type="SUPFAM" id="SSF50969">
    <property type="entry name" value="YVTN repeat-like/Quinoprotein amine dehydrogenase"/>
    <property type="match status" value="1"/>
</dbReference>
<dbReference type="PANTHER" id="PTHR47197">
    <property type="entry name" value="PROTEIN NIRF"/>
    <property type="match status" value="1"/>
</dbReference>
<organism evidence="1 2">
    <name type="scientific">Hathewaya histolytica</name>
    <name type="common">Clostridium histolyticum</name>
    <dbReference type="NCBI Taxonomy" id="1498"/>
    <lineage>
        <taxon>Bacteria</taxon>
        <taxon>Bacillati</taxon>
        <taxon>Bacillota</taxon>
        <taxon>Clostridia</taxon>
        <taxon>Eubacteriales</taxon>
        <taxon>Clostridiaceae</taxon>
        <taxon>Hathewaya</taxon>
    </lineage>
</organism>
<reference evidence="1 2" key="1">
    <citation type="submission" date="2019-05" db="EMBL/GenBank/DDBJ databases">
        <authorList>
            <consortium name="Pathogen Informatics"/>
        </authorList>
    </citation>
    <scope>NUCLEOTIDE SEQUENCE [LARGE SCALE GENOMIC DNA]</scope>
    <source>
        <strain evidence="1 2">NCTC503</strain>
    </source>
</reference>
<dbReference type="EMBL" id="LR590481">
    <property type="protein sequence ID" value="VTQ82626.1"/>
    <property type="molecule type" value="Genomic_DNA"/>
</dbReference>